<dbReference type="Proteomes" id="UP000001225">
    <property type="component" value="Chromosome"/>
</dbReference>
<protein>
    <recommendedName>
        <fullName evidence="4">Membrane-bound metal-dependent hydrolase</fullName>
    </recommendedName>
</protein>
<accession>A9IRD8</accession>
<dbReference type="KEGG" id="bpt:Bpet2819"/>
<feature type="transmembrane region" description="Helical" evidence="1">
    <location>
        <begin position="115"/>
        <end position="137"/>
    </location>
</feature>
<dbReference type="STRING" id="94624.Bpet2819"/>
<feature type="transmembrane region" description="Helical" evidence="1">
    <location>
        <begin position="84"/>
        <end position="103"/>
    </location>
</feature>
<keyword evidence="3" id="KW-1185">Reference proteome</keyword>
<evidence type="ECO:0000256" key="1">
    <source>
        <dbReference type="SAM" id="Phobius"/>
    </source>
</evidence>
<dbReference type="InterPro" id="IPR053170">
    <property type="entry name" value="Transcription_regulator"/>
</dbReference>
<gene>
    <name evidence="2" type="ordered locus">Bpet2819</name>
</gene>
<feature type="transmembrane region" description="Helical" evidence="1">
    <location>
        <begin position="185"/>
        <end position="205"/>
    </location>
</feature>
<keyword evidence="1" id="KW-1133">Transmembrane helix</keyword>
<evidence type="ECO:0000313" key="3">
    <source>
        <dbReference type="Proteomes" id="UP000001225"/>
    </source>
</evidence>
<dbReference type="PANTHER" id="PTHR40031:SF1">
    <property type="entry name" value="MEMBRANE-BOUND METAL-DEPENDENT HYDROLASE"/>
    <property type="match status" value="1"/>
</dbReference>
<evidence type="ECO:0008006" key="4">
    <source>
        <dbReference type="Google" id="ProtNLM"/>
    </source>
</evidence>
<sequence>MRYLNACRRRAGCRGAFPIHRAHISDHMDSLTQAVLGAGIQGTLLGRAQGRKALLYGGLLATLPDLDVLMHYPDPVSLMTYHRGFSHSIFVLTALAAVLAGLVRKKWPKAPYSGARLFLTLFLVLVTHPILDAFTVYGTQLFWPLARIPESWSAVFIIDPVYTLPLAAAVLGAALFGCTRRARRALAAALVFSTVYLGVSLAGRWHAERQVTQALRAQGVQPLALLATPMPFNTLLWRVIAKDGQGQYYEAVSGWLDRGPPEMLALPLHLPLRAILDGVALHERLRWFTNDWLRYDALGDALVVTDLRMGVAGYYTFRFVMAERGSDGAWQAITPRRWPSGRGGWPQMRLLLARIFDSGAPLPLADWAAHAVVPGPTP</sequence>
<dbReference type="InterPro" id="IPR007404">
    <property type="entry name" value="YdjM-like"/>
</dbReference>
<proteinExistence type="predicted"/>
<dbReference type="AlphaFoldDB" id="A9IRD8"/>
<keyword evidence="1" id="KW-0812">Transmembrane</keyword>
<feature type="transmembrane region" description="Helical" evidence="1">
    <location>
        <begin position="53"/>
        <end position="72"/>
    </location>
</feature>
<name>A9IRD8_BORPD</name>
<evidence type="ECO:0000313" key="2">
    <source>
        <dbReference type="EMBL" id="CAP43162.1"/>
    </source>
</evidence>
<dbReference type="PANTHER" id="PTHR40031">
    <property type="entry name" value="HYPOTHETICAL MEMBRANE SPANNING PROTEIN"/>
    <property type="match status" value="1"/>
</dbReference>
<feature type="transmembrane region" description="Helical" evidence="1">
    <location>
        <begin position="157"/>
        <end position="178"/>
    </location>
</feature>
<dbReference type="EMBL" id="AM902716">
    <property type="protein sequence ID" value="CAP43162.1"/>
    <property type="molecule type" value="Genomic_DNA"/>
</dbReference>
<reference evidence="2 3" key="1">
    <citation type="journal article" date="2008" name="BMC Genomics">
        <title>The missing link: Bordetella petrii is endowed with both the metabolic versatility of environmental bacteria and virulence traits of pathogenic Bordetellae.</title>
        <authorList>
            <person name="Gross R."/>
            <person name="Guzman C.A."/>
            <person name="Sebaihia M."/>
            <person name="Martins Dos Santos V.A."/>
            <person name="Pieper D.H."/>
            <person name="Koebnik R."/>
            <person name="Lechner M."/>
            <person name="Bartels D."/>
            <person name="Buhrmester J."/>
            <person name="Choudhuri J.V."/>
            <person name="Ebensen T."/>
            <person name="Gaigalat L."/>
            <person name="Herrmann S."/>
            <person name="Khachane A.N."/>
            <person name="Larisch C."/>
            <person name="Link S."/>
            <person name="Linke B."/>
            <person name="Meyer F."/>
            <person name="Mormann S."/>
            <person name="Nakunst D."/>
            <person name="Rueckert C."/>
            <person name="Schneiker-Bekel S."/>
            <person name="Schulze K."/>
            <person name="Vorhoelter F.J."/>
            <person name="Yevsa T."/>
            <person name="Engle J.T."/>
            <person name="Goldman W.E."/>
            <person name="Puehler A."/>
            <person name="Goebel U.B."/>
            <person name="Goesmann A."/>
            <person name="Bloecker H."/>
            <person name="Kaiser O."/>
            <person name="Martinez-Arias R."/>
        </authorList>
    </citation>
    <scope>NUCLEOTIDE SEQUENCE [LARGE SCALE GENOMIC DNA]</scope>
    <source>
        <strain evidence="3">ATCC BAA-461 / DSM 12804 / CCUG 43448 / CIP 107267 / Se-1111R</strain>
    </source>
</reference>
<organism evidence="2 3">
    <name type="scientific">Bordetella petrii (strain ATCC BAA-461 / DSM 12804 / CCUG 43448 / CIP 107267 / Se-1111R)</name>
    <dbReference type="NCBI Taxonomy" id="340100"/>
    <lineage>
        <taxon>Bacteria</taxon>
        <taxon>Pseudomonadati</taxon>
        <taxon>Pseudomonadota</taxon>
        <taxon>Betaproteobacteria</taxon>
        <taxon>Burkholderiales</taxon>
        <taxon>Alcaligenaceae</taxon>
        <taxon>Bordetella</taxon>
    </lineage>
</organism>
<dbReference type="Pfam" id="PF04307">
    <property type="entry name" value="YdjM"/>
    <property type="match status" value="1"/>
</dbReference>
<dbReference type="eggNOG" id="COG1988">
    <property type="taxonomic scope" value="Bacteria"/>
</dbReference>
<keyword evidence="1" id="KW-0472">Membrane</keyword>